<dbReference type="Proteomes" id="UP001597417">
    <property type="component" value="Unassembled WGS sequence"/>
</dbReference>
<evidence type="ECO:0000313" key="4">
    <source>
        <dbReference type="Proteomes" id="UP001597417"/>
    </source>
</evidence>
<evidence type="ECO:0000256" key="2">
    <source>
        <dbReference type="SAM" id="Phobius"/>
    </source>
</evidence>
<dbReference type="EMBL" id="JBHUKR010000013">
    <property type="protein sequence ID" value="MFD2419619.1"/>
    <property type="molecule type" value="Genomic_DNA"/>
</dbReference>
<evidence type="ECO:0000256" key="1">
    <source>
        <dbReference type="SAM" id="MobiDB-lite"/>
    </source>
</evidence>
<evidence type="ECO:0000313" key="3">
    <source>
        <dbReference type="EMBL" id="MFD2419619.1"/>
    </source>
</evidence>
<feature type="transmembrane region" description="Helical" evidence="2">
    <location>
        <begin position="176"/>
        <end position="198"/>
    </location>
</feature>
<keyword evidence="2" id="KW-0472">Membrane</keyword>
<name>A0ABW5FX77_9PSEU</name>
<feature type="transmembrane region" description="Helical" evidence="2">
    <location>
        <begin position="205"/>
        <end position="223"/>
    </location>
</feature>
<keyword evidence="4" id="KW-1185">Reference proteome</keyword>
<gene>
    <name evidence="3" type="ORF">ACFSXZ_25145</name>
</gene>
<keyword evidence="2" id="KW-0812">Transmembrane</keyword>
<feature type="non-terminal residue" evidence="3">
    <location>
        <position position="320"/>
    </location>
</feature>
<organism evidence="3 4">
    <name type="scientific">Amycolatopsis pigmentata</name>
    <dbReference type="NCBI Taxonomy" id="450801"/>
    <lineage>
        <taxon>Bacteria</taxon>
        <taxon>Bacillati</taxon>
        <taxon>Actinomycetota</taxon>
        <taxon>Actinomycetes</taxon>
        <taxon>Pseudonocardiales</taxon>
        <taxon>Pseudonocardiaceae</taxon>
        <taxon>Amycolatopsis</taxon>
    </lineage>
</organism>
<proteinExistence type="predicted"/>
<protein>
    <submittedName>
        <fullName evidence="3">Uncharacterized protein</fullName>
    </submittedName>
</protein>
<reference evidence="4" key="1">
    <citation type="journal article" date="2019" name="Int. J. Syst. Evol. Microbiol.">
        <title>The Global Catalogue of Microorganisms (GCM) 10K type strain sequencing project: providing services to taxonomists for standard genome sequencing and annotation.</title>
        <authorList>
            <consortium name="The Broad Institute Genomics Platform"/>
            <consortium name="The Broad Institute Genome Sequencing Center for Infectious Disease"/>
            <person name="Wu L."/>
            <person name="Ma J."/>
        </authorList>
    </citation>
    <scope>NUCLEOTIDE SEQUENCE [LARGE SCALE GENOMIC DNA]</scope>
    <source>
        <strain evidence="4">CGMCC 4.7645</strain>
    </source>
</reference>
<comment type="caution">
    <text evidence="3">The sequence shown here is derived from an EMBL/GenBank/DDBJ whole genome shotgun (WGS) entry which is preliminary data.</text>
</comment>
<feature type="transmembrane region" description="Helical" evidence="2">
    <location>
        <begin position="235"/>
        <end position="255"/>
    </location>
</feature>
<accession>A0ABW5FX77</accession>
<feature type="region of interest" description="Disordered" evidence="1">
    <location>
        <begin position="68"/>
        <end position="106"/>
    </location>
</feature>
<keyword evidence="2" id="KW-1133">Transmembrane helix</keyword>
<sequence length="320" mass="34686">MAISGRGGLGHLARMLDRRPPAAVGLTEQEIVRVTCAGAGRALGDGVRWISRSGGVFAARCGRHAGFRSTPGFGTRHHRHRTRDLPGAHPRRRREQHPHPPTADIPRSRHLVATANATTGHAIGHPMTGTGRSPRPAPGLLLLMAMRPTVNLFTGLRQFTGLAPRTDRAFPAMFPVLTFLDLLACLGLPALPGSALVLPTLLPGLDLLALLADLAWLTSLPYLDMLALLADLDMLALLADLVLLVLLPGLGLLVLMPGFQGLNRLLLGLVKRKERLVPLRHLPRIRRRRLTPLPTTTMLTTVLTAAMLTQPRQLPPTRHI</sequence>
<dbReference type="RefSeq" id="WP_378267645.1">
    <property type="nucleotide sequence ID" value="NZ_JBHUKR010000013.1"/>
</dbReference>